<reference evidence="3 4" key="1">
    <citation type="submission" date="2011-04" db="EMBL/GenBank/DDBJ databases">
        <authorList>
            <person name="Muzny D."/>
            <person name="Qin X."/>
            <person name="Deng J."/>
            <person name="Jiang H."/>
            <person name="Liu Y."/>
            <person name="Qu J."/>
            <person name="Song X.-Z."/>
            <person name="Zhang L."/>
            <person name="Thornton R."/>
            <person name="Coyle M."/>
            <person name="Francisco L."/>
            <person name="Jackson L."/>
            <person name="Javaid M."/>
            <person name="Korchina V."/>
            <person name="Kovar C."/>
            <person name="Mata R."/>
            <person name="Mathew T."/>
            <person name="Ngo R."/>
            <person name="Nguyen L."/>
            <person name="Nguyen N."/>
            <person name="Okwuonu G."/>
            <person name="Ongeri F."/>
            <person name="Pham C."/>
            <person name="Simmons D."/>
            <person name="Wilczek-Boney K."/>
            <person name="Hale W."/>
            <person name="Jakkamsetti A."/>
            <person name="Pham P."/>
            <person name="Ruth R."/>
            <person name="San Lucas F."/>
            <person name="Warren J."/>
            <person name="Zhang J."/>
            <person name="Zhao Z."/>
            <person name="Zhou C."/>
            <person name="Zhu D."/>
            <person name="Lee S."/>
            <person name="Bess C."/>
            <person name="Blankenburg K."/>
            <person name="Forbes L."/>
            <person name="Fu Q."/>
            <person name="Gubbala S."/>
            <person name="Hirani K."/>
            <person name="Jayaseelan J.C."/>
            <person name="Lara F."/>
            <person name="Munidasa M."/>
            <person name="Palculict T."/>
            <person name="Patil S."/>
            <person name="Pu L.-L."/>
            <person name="Saada N."/>
            <person name="Tang L."/>
            <person name="Weissenberger G."/>
            <person name="Zhu Y."/>
            <person name="Hemphill L."/>
            <person name="Shang Y."/>
            <person name="Youmans B."/>
            <person name="Ayvaz T."/>
            <person name="Ross M."/>
            <person name="Santibanez J."/>
            <person name="Aqrawi P."/>
            <person name="Gross S."/>
            <person name="Joshi V."/>
            <person name="Fowler G."/>
            <person name="Nazareth L."/>
            <person name="Reid J."/>
            <person name="Worley K."/>
            <person name="Petrosino J."/>
            <person name="Highlander S."/>
            <person name="Gibbs R."/>
        </authorList>
    </citation>
    <scope>NUCLEOTIDE SEQUENCE [LARGE SCALE GENOMIC DNA]</scope>
    <source>
        <strain evidence="3 4">2681</strain>
    </source>
</reference>
<dbReference type="PROSITE" id="PS50887">
    <property type="entry name" value="GGDEF"/>
    <property type="match status" value="1"/>
</dbReference>
<evidence type="ECO:0000259" key="2">
    <source>
        <dbReference type="PROSITE" id="PS50887"/>
    </source>
</evidence>
<dbReference type="CDD" id="cd01949">
    <property type="entry name" value="GGDEF"/>
    <property type="match status" value="1"/>
</dbReference>
<dbReference type="InterPro" id="IPR050706">
    <property type="entry name" value="Cyclic-di-GMP_PDE-like"/>
</dbReference>
<dbReference type="InterPro" id="IPR001633">
    <property type="entry name" value="EAL_dom"/>
</dbReference>
<evidence type="ECO:0000313" key="3">
    <source>
        <dbReference type="EMBL" id="EGQ26997.1"/>
    </source>
</evidence>
<dbReference type="SMART" id="SM00052">
    <property type="entry name" value="EAL"/>
    <property type="match status" value="1"/>
</dbReference>
<dbReference type="InterPro" id="IPR000160">
    <property type="entry name" value="GGDEF_dom"/>
</dbReference>
<dbReference type="SUPFAM" id="SSF141868">
    <property type="entry name" value="EAL domain-like"/>
    <property type="match status" value="1"/>
</dbReference>
<dbReference type="HOGENOM" id="CLU_000445_70_50_9"/>
<gene>
    <name evidence="3" type="ORF">HMPREF9372_1027</name>
</gene>
<dbReference type="Pfam" id="PF01590">
    <property type="entry name" value="GAF"/>
    <property type="match status" value="1"/>
</dbReference>
<dbReference type="PANTHER" id="PTHR33121:SF71">
    <property type="entry name" value="OXYGEN SENSOR PROTEIN DOSP"/>
    <property type="match status" value="1"/>
</dbReference>
<sequence length="645" mass="74399">MVFLQISHKKGGAFLRRDDKIIENLHKIDAIRAQQERIFEKAKYCAVNPKTIKETLENICFEVSQIMDCERVSIWLFNEDRTVLHSQNSYNDETKEHVVDEDLRDEEFAAYFTAIQSHRTLAVVDVNQNEATKGIVRKFLSYSGNYHSLLDACIILGSGIGGVLCCESRERREWNTFDRMIISSIADMLSFLFDRLSRIDFEENIHRLAFVDELTGMKNYNAFLTQVASSISPFDEQQEGIFLYMNIDQFIDIQSALGPELADEIIRTVAKRFQHYLDMPHFISRIAFDHFILFVPYGKYGIEFTKKMEELMKKLNEPILVAKQEVYLTFSYGVAYYPKDVRSPIDGVQAARFALETSKRLSSRKSVGIYNADMHNHMKQAMMSEMNLRRGLDMNEFSLFYQPQVLSETGEIIGFEALIRWHHPEYGLIYPADFIELAESTGFILSIGEWVIRQATEKLKIFKVLGLHDLTISINLSPRHFLQDKLPTFLQECLEEAQISPSKLVLEITESVALERHDIVQKQIQTLSDQGYSIAIDDFGTGYSAFIYLQSFPIKQLKIDRTFIMNIVHDEKSRTIVKTIIQLGKTLNIRTVAEGVETKEQWEILKGKECDELQGFYFAKPLNEQAMAEMLEGLTGHADLYLPLK</sequence>
<dbReference type="eggNOG" id="COG5001">
    <property type="taxonomic scope" value="Bacteria"/>
</dbReference>
<dbReference type="Proteomes" id="UP000005316">
    <property type="component" value="Unassembled WGS sequence"/>
</dbReference>
<dbReference type="SUPFAM" id="SSF55073">
    <property type="entry name" value="Nucleotide cyclase"/>
    <property type="match status" value="1"/>
</dbReference>
<dbReference type="CDD" id="cd01948">
    <property type="entry name" value="EAL"/>
    <property type="match status" value="1"/>
</dbReference>
<dbReference type="InterPro" id="IPR043128">
    <property type="entry name" value="Rev_trsase/Diguanyl_cyclase"/>
</dbReference>
<protein>
    <submittedName>
        <fullName evidence="3">Cyclase/phosphodiesterase with GAF sensor</fullName>
    </submittedName>
</protein>
<dbReference type="STRING" id="759851.SAMN04244570_1634"/>
<evidence type="ECO:0000259" key="1">
    <source>
        <dbReference type="PROSITE" id="PS50883"/>
    </source>
</evidence>
<dbReference type="Pfam" id="PF00990">
    <property type="entry name" value="GGDEF"/>
    <property type="match status" value="1"/>
</dbReference>
<evidence type="ECO:0000313" key="4">
    <source>
        <dbReference type="Proteomes" id="UP000005316"/>
    </source>
</evidence>
<dbReference type="Gene3D" id="3.30.450.40">
    <property type="match status" value="1"/>
</dbReference>
<dbReference type="PROSITE" id="PS50883">
    <property type="entry name" value="EAL"/>
    <property type="match status" value="1"/>
</dbReference>
<dbReference type="Gene3D" id="3.30.70.270">
    <property type="match status" value="1"/>
</dbReference>
<feature type="domain" description="GGDEF" evidence="2">
    <location>
        <begin position="238"/>
        <end position="372"/>
    </location>
</feature>
<dbReference type="Pfam" id="PF00563">
    <property type="entry name" value="EAL"/>
    <property type="match status" value="1"/>
</dbReference>
<feature type="domain" description="EAL" evidence="1">
    <location>
        <begin position="381"/>
        <end position="635"/>
    </location>
</feature>
<dbReference type="InterPro" id="IPR003018">
    <property type="entry name" value="GAF"/>
</dbReference>
<accession>F9DQE7</accession>
<organism evidence="3 4">
    <name type="scientific">Sporosarcina newyorkensis 2681</name>
    <dbReference type="NCBI Taxonomy" id="1027292"/>
    <lineage>
        <taxon>Bacteria</taxon>
        <taxon>Bacillati</taxon>
        <taxon>Bacillota</taxon>
        <taxon>Bacilli</taxon>
        <taxon>Bacillales</taxon>
        <taxon>Caryophanaceae</taxon>
        <taxon>Sporosarcina</taxon>
    </lineage>
</organism>
<dbReference type="InterPro" id="IPR035919">
    <property type="entry name" value="EAL_sf"/>
</dbReference>
<name>F9DQE7_9BACL</name>
<dbReference type="Gene3D" id="3.20.20.450">
    <property type="entry name" value="EAL domain"/>
    <property type="match status" value="1"/>
</dbReference>
<dbReference type="SUPFAM" id="SSF55781">
    <property type="entry name" value="GAF domain-like"/>
    <property type="match status" value="1"/>
</dbReference>
<dbReference type="NCBIfam" id="TIGR00254">
    <property type="entry name" value="GGDEF"/>
    <property type="match status" value="1"/>
</dbReference>
<dbReference type="SMART" id="SM00065">
    <property type="entry name" value="GAF"/>
    <property type="match status" value="1"/>
</dbReference>
<dbReference type="PANTHER" id="PTHR33121">
    <property type="entry name" value="CYCLIC DI-GMP PHOSPHODIESTERASE PDEF"/>
    <property type="match status" value="1"/>
</dbReference>
<proteinExistence type="predicted"/>
<dbReference type="SMART" id="SM00267">
    <property type="entry name" value="GGDEF"/>
    <property type="match status" value="1"/>
</dbReference>
<dbReference type="InterPro" id="IPR029787">
    <property type="entry name" value="Nucleotide_cyclase"/>
</dbReference>
<dbReference type="GO" id="GO:0071111">
    <property type="term" value="F:cyclic-guanylate-specific phosphodiesterase activity"/>
    <property type="evidence" value="ECO:0007669"/>
    <property type="project" value="InterPro"/>
</dbReference>
<comment type="caution">
    <text evidence="3">The sequence shown here is derived from an EMBL/GenBank/DDBJ whole genome shotgun (WGS) entry which is preliminary data.</text>
</comment>
<dbReference type="EMBL" id="AFPZ01000025">
    <property type="protein sequence ID" value="EGQ26997.1"/>
    <property type="molecule type" value="Genomic_DNA"/>
</dbReference>
<dbReference type="AlphaFoldDB" id="F9DQE7"/>
<dbReference type="InterPro" id="IPR029016">
    <property type="entry name" value="GAF-like_dom_sf"/>
</dbReference>